<protein>
    <submittedName>
        <fullName evidence="1">Uncharacterized protein</fullName>
    </submittedName>
</protein>
<dbReference type="AlphaFoldDB" id="A0A3P6B4U4"/>
<evidence type="ECO:0000313" key="2">
    <source>
        <dbReference type="EMBL" id="VDC96069.1"/>
    </source>
</evidence>
<name>A0A3P6B4U4_BRACM</name>
<proteinExistence type="predicted"/>
<dbReference type="Gramene" id="A07p06230.2_BraZ1">
    <property type="protein sequence ID" value="A07p06230.2_BraZ1.CDS.1"/>
    <property type="gene ID" value="A07g06230.2_BraZ1"/>
</dbReference>
<gene>
    <name evidence="2" type="ORF">BRAA07T28332Z</name>
    <name evidence="1" type="ORF">BRAPAZ1V2_A07P06230.2</name>
</gene>
<evidence type="ECO:0000313" key="1">
    <source>
        <dbReference type="EMBL" id="CAG7900979.1"/>
    </source>
</evidence>
<organism evidence="2">
    <name type="scientific">Brassica campestris</name>
    <name type="common">Field mustard</name>
    <dbReference type="NCBI Taxonomy" id="3711"/>
    <lineage>
        <taxon>Eukaryota</taxon>
        <taxon>Viridiplantae</taxon>
        <taxon>Streptophyta</taxon>
        <taxon>Embryophyta</taxon>
        <taxon>Tracheophyta</taxon>
        <taxon>Spermatophyta</taxon>
        <taxon>Magnoliopsida</taxon>
        <taxon>eudicotyledons</taxon>
        <taxon>Gunneridae</taxon>
        <taxon>Pentapetalae</taxon>
        <taxon>rosids</taxon>
        <taxon>malvids</taxon>
        <taxon>Brassicales</taxon>
        <taxon>Brassicaceae</taxon>
        <taxon>Brassiceae</taxon>
        <taxon>Brassica</taxon>
    </lineage>
</organism>
<sequence length="76" mass="8144">MIGGTISIPPAFLSLKSTLNPQNAVPHPSSQVTIHERMQRQPASYSISDEDLKSGGFPLCHTTAAKLRENGEAESP</sequence>
<dbReference type="EMBL" id="LR031574">
    <property type="protein sequence ID" value="VDC96069.1"/>
    <property type="molecule type" value="Genomic_DNA"/>
</dbReference>
<dbReference type="EMBL" id="LS974623">
    <property type="protein sequence ID" value="CAG7900979.1"/>
    <property type="molecule type" value="Genomic_DNA"/>
</dbReference>
<dbReference type="Proteomes" id="UP000694005">
    <property type="component" value="Chromosome A07"/>
</dbReference>
<accession>A0A3P6B4U4</accession>
<reference evidence="2" key="1">
    <citation type="submission" date="2018-11" db="EMBL/GenBank/DDBJ databases">
        <authorList>
            <consortium name="Genoscope - CEA"/>
            <person name="William W."/>
        </authorList>
    </citation>
    <scope>NUCLEOTIDE SEQUENCE</scope>
</reference>